<dbReference type="EMBL" id="NDXW01000001">
    <property type="protein sequence ID" value="RDH45826.1"/>
    <property type="molecule type" value="Genomic_DNA"/>
</dbReference>
<evidence type="ECO:0000313" key="6">
    <source>
        <dbReference type="EMBL" id="RDH43720.1"/>
    </source>
</evidence>
<evidence type="ECO:0000313" key="5">
    <source>
        <dbReference type="EMBL" id="RDH42920.1"/>
    </source>
</evidence>
<dbReference type="Proteomes" id="UP000257039">
    <property type="component" value="Unassembled WGS sequence"/>
</dbReference>
<keyword evidence="1" id="KW-1133">Transmembrane helix</keyword>
<gene>
    <name evidence="4" type="ORF">B9G39_04440</name>
    <name evidence="5" type="ORF">B9G39_05335</name>
    <name evidence="6" type="ORF">B9G39_09855</name>
    <name evidence="7" type="ORF">B9G39_12900</name>
    <name evidence="8" type="ORF">B9G39_14815</name>
    <name evidence="9" type="ORF">B9G39_14880</name>
    <name evidence="10" type="ORF">B9G39_14925</name>
    <name evidence="11" type="ORF">B9G39_15025</name>
    <name evidence="12" type="ORF">B9G39_15765</name>
    <name evidence="13" type="ORF">B9G39_15785</name>
    <name evidence="14" type="ORF">B9G39_21555</name>
    <name evidence="3" type="ORF">B9G39_26180</name>
</gene>
<comment type="caution">
    <text evidence="7">The sequence shown here is derived from an EMBL/GenBank/DDBJ whole genome shotgun (WGS) entry which is preliminary data.</text>
</comment>
<dbReference type="PANTHER" id="PTHR37319:SF1">
    <property type="entry name" value="TRANSPOSASE TN5 DIMERISATION DOMAIN-CONTAINING PROTEIN"/>
    <property type="match status" value="1"/>
</dbReference>
<evidence type="ECO:0000313" key="10">
    <source>
        <dbReference type="EMBL" id="RDH44621.1"/>
    </source>
</evidence>
<dbReference type="EMBL" id="NDXW01000001">
    <property type="protein sequence ID" value="RDH42759.1"/>
    <property type="molecule type" value="Genomic_DNA"/>
</dbReference>
<keyword evidence="1" id="KW-0812">Transmembrane</keyword>
<dbReference type="EMBL" id="NDXW01000001">
    <property type="protein sequence ID" value="RDH43720.1"/>
    <property type="molecule type" value="Genomic_DNA"/>
</dbReference>
<dbReference type="EMBL" id="NDXW01000001">
    <property type="protein sequence ID" value="RDH44773.1"/>
    <property type="molecule type" value="Genomic_DNA"/>
</dbReference>
<evidence type="ECO:0000313" key="9">
    <source>
        <dbReference type="EMBL" id="RDH44615.1"/>
    </source>
</evidence>
<dbReference type="GO" id="GO:0006313">
    <property type="term" value="P:DNA transposition"/>
    <property type="evidence" value="ECO:0007669"/>
    <property type="project" value="InterPro"/>
</dbReference>
<dbReference type="EMBL" id="NDXW01000001">
    <property type="protein sequence ID" value="RDH44775.1"/>
    <property type="molecule type" value="Genomic_DNA"/>
</dbReference>
<dbReference type="EMBL" id="NDXW01000001">
    <property type="protein sequence ID" value="RDH44603.1"/>
    <property type="molecule type" value="Genomic_DNA"/>
</dbReference>
<evidence type="ECO:0000256" key="1">
    <source>
        <dbReference type="SAM" id="Phobius"/>
    </source>
</evidence>
<evidence type="ECO:0000313" key="3">
    <source>
        <dbReference type="EMBL" id="RDH41907.1"/>
    </source>
</evidence>
<proteinExistence type="predicted"/>
<dbReference type="InterPro" id="IPR012337">
    <property type="entry name" value="RNaseH-like_sf"/>
</dbReference>
<keyword evidence="1" id="KW-0472">Membrane</keyword>
<dbReference type="AlphaFoldDB" id="A0A4P9VQD0"/>
<dbReference type="EMBL" id="NDXW01000002">
    <property type="protein sequence ID" value="RDH41907.1"/>
    <property type="molecule type" value="Genomic_DNA"/>
</dbReference>
<evidence type="ECO:0000313" key="8">
    <source>
        <dbReference type="EMBL" id="RDH44603.1"/>
    </source>
</evidence>
<dbReference type="EMBL" id="NDXW01000001">
    <property type="protein sequence ID" value="RDH42920.1"/>
    <property type="molecule type" value="Genomic_DNA"/>
</dbReference>
<evidence type="ECO:0000313" key="4">
    <source>
        <dbReference type="EMBL" id="RDH42759.1"/>
    </source>
</evidence>
<organism evidence="7 15">
    <name type="scientific">Zooshikella ganghwensis</name>
    <dbReference type="NCBI Taxonomy" id="202772"/>
    <lineage>
        <taxon>Bacteria</taxon>
        <taxon>Pseudomonadati</taxon>
        <taxon>Pseudomonadota</taxon>
        <taxon>Gammaproteobacteria</taxon>
        <taxon>Oceanospirillales</taxon>
        <taxon>Zooshikellaceae</taxon>
        <taxon>Zooshikella</taxon>
    </lineage>
</organism>
<dbReference type="InterPro" id="IPR047658">
    <property type="entry name" value="IS4-like_transpos"/>
</dbReference>
<evidence type="ECO:0000259" key="2">
    <source>
        <dbReference type="Pfam" id="PF01609"/>
    </source>
</evidence>
<evidence type="ECO:0000313" key="14">
    <source>
        <dbReference type="EMBL" id="RDH45826.1"/>
    </source>
</evidence>
<evidence type="ECO:0000313" key="7">
    <source>
        <dbReference type="EMBL" id="RDH44270.1"/>
    </source>
</evidence>
<dbReference type="PANTHER" id="PTHR37319">
    <property type="entry name" value="TRANSPOSASE"/>
    <property type="match status" value="1"/>
</dbReference>
<evidence type="ECO:0000313" key="11">
    <source>
        <dbReference type="EMBL" id="RDH44640.1"/>
    </source>
</evidence>
<keyword evidence="15" id="KW-1185">Reference proteome</keyword>
<name>A0A4P9VQD0_9GAMM</name>
<sequence>MKNCTTMKEINSLAKELKGVFGWHQARVTLLAQFILALVKVRSVNLTRIAHVFYGTTLPASNYKRLQRFLRDFTLDYDQCARVMARWFCSDETWVLCLDRTNWNFGVLKINFMVLAVAHEGVAIPLFWVLLPKKGNSNTEERKALINRFLSVFGVDKIAYLTADREFRGKNWLQFLVDEHIPFCIRIPNNTNVWNKHRNQRLPVSRLFGLQRNEQMSLKKQRDIWGIPVHLSCIMGKQGRVIIATNEQPETAIRRYAIRWSIETLFGCLKSRGFDLESTHLQDLERLEKLFFVCALALAWSFKLGIWQNSLKPLKLKKHGRKSKSLFRLGLDYLHRILVEGNANLSVFWHSLKVLSCT</sequence>
<dbReference type="GO" id="GO:0003677">
    <property type="term" value="F:DNA binding"/>
    <property type="evidence" value="ECO:0007669"/>
    <property type="project" value="InterPro"/>
</dbReference>
<evidence type="ECO:0000313" key="13">
    <source>
        <dbReference type="EMBL" id="RDH44775.1"/>
    </source>
</evidence>
<dbReference type="Pfam" id="PF01609">
    <property type="entry name" value="DDE_Tnp_1"/>
    <property type="match status" value="1"/>
</dbReference>
<dbReference type="EMBL" id="NDXW01000001">
    <property type="protein sequence ID" value="RDH44621.1"/>
    <property type="molecule type" value="Genomic_DNA"/>
</dbReference>
<dbReference type="Gene3D" id="3.90.350.10">
    <property type="entry name" value="Transposase Inhibitor Protein From Tn5, Chain A, domain 1"/>
    <property type="match status" value="1"/>
</dbReference>
<dbReference type="InterPro" id="IPR002559">
    <property type="entry name" value="Transposase_11"/>
</dbReference>
<dbReference type="GO" id="GO:0004803">
    <property type="term" value="F:transposase activity"/>
    <property type="evidence" value="ECO:0007669"/>
    <property type="project" value="InterPro"/>
</dbReference>
<accession>A0A4P9VQD0</accession>
<dbReference type="EMBL" id="NDXW01000001">
    <property type="protein sequence ID" value="RDH44640.1"/>
    <property type="molecule type" value="Genomic_DNA"/>
</dbReference>
<dbReference type="InterPro" id="IPR047768">
    <property type="entry name" value="Tn5p-like"/>
</dbReference>
<reference evidence="7 15" key="1">
    <citation type="submission" date="2017-04" db="EMBL/GenBank/DDBJ databases">
        <title>Draft genome sequence of Zooshikella ganghwensis VG4 isolated from Red Sea sediments.</title>
        <authorList>
            <person name="Rehman Z."/>
            <person name="Alam I."/>
            <person name="Kamau A."/>
            <person name="Bajic V."/>
            <person name="Leiknes T."/>
        </authorList>
    </citation>
    <scope>NUCLEOTIDE SEQUENCE [LARGE SCALE GENOMIC DNA]</scope>
    <source>
        <strain evidence="7 15">VG4</strain>
    </source>
</reference>
<evidence type="ECO:0000313" key="12">
    <source>
        <dbReference type="EMBL" id="RDH44773.1"/>
    </source>
</evidence>
<dbReference type="EMBL" id="NDXW01000001">
    <property type="protein sequence ID" value="RDH44270.1"/>
    <property type="molecule type" value="Genomic_DNA"/>
</dbReference>
<protein>
    <submittedName>
        <fullName evidence="7">IS4 family transposase</fullName>
    </submittedName>
</protein>
<feature type="transmembrane region" description="Helical" evidence="1">
    <location>
        <begin position="110"/>
        <end position="131"/>
    </location>
</feature>
<dbReference type="SUPFAM" id="SSF53098">
    <property type="entry name" value="Ribonuclease H-like"/>
    <property type="match status" value="1"/>
</dbReference>
<dbReference type="EMBL" id="NDXW01000001">
    <property type="protein sequence ID" value="RDH44615.1"/>
    <property type="molecule type" value="Genomic_DNA"/>
</dbReference>
<feature type="domain" description="Transposase IS4-like" evidence="2">
    <location>
        <begin position="126"/>
        <end position="299"/>
    </location>
</feature>
<evidence type="ECO:0000313" key="15">
    <source>
        <dbReference type="Proteomes" id="UP000257039"/>
    </source>
</evidence>
<dbReference type="NCBIfam" id="NF033591">
    <property type="entry name" value="transpos_IS4_2"/>
    <property type="match status" value="1"/>
</dbReference>